<organism evidence="2 3">
    <name type="scientific">Lepeophtheirus salmonis</name>
    <name type="common">Salmon louse</name>
    <name type="synonym">Caligus salmonis</name>
    <dbReference type="NCBI Taxonomy" id="72036"/>
    <lineage>
        <taxon>Eukaryota</taxon>
        <taxon>Metazoa</taxon>
        <taxon>Ecdysozoa</taxon>
        <taxon>Arthropoda</taxon>
        <taxon>Crustacea</taxon>
        <taxon>Multicrustacea</taxon>
        <taxon>Hexanauplia</taxon>
        <taxon>Copepoda</taxon>
        <taxon>Siphonostomatoida</taxon>
        <taxon>Caligidae</taxon>
        <taxon>Lepeophtheirus</taxon>
    </lineage>
</organism>
<dbReference type="GO" id="GO:0032589">
    <property type="term" value="C:neuron projection membrane"/>
    <property type="evidence" value="ECO:0007669"/>
    <property type="project" value="TreeGrafter"/>
</dbReference>
<dbReference type="InterPro" id="IPR003599">
    <property type="entry name" value="Ig_sub"/>
</dbReference>
<dbReference type="InterPro" id="IPR013098">
    <property type="entry name" value="Ig_I-set"/>
</dbReference>
<dbReference type="SMART" id="SM00408">
    <property type="entry name" value="IGc2"/>
    <property type="match status" value="2"/>
</dbReference>
<dbReference type="CDD" id="cd00096">
    <property type="entry name" value="Ig"/>
    <property type="match status" value="1"/>
</dbReference>
<dbReference type="Gene3D" id="2.60.40.10">
    <property type="entry name" value="Immunoglobulins"/>
    <property type="match status" value="2"/>
</dbReference>
<dbReference type="PANTHER" id="PTHR23279:SF5">
    <property type="entry name" value="DEFECTIVE PROBOSCIS EXTENSION RESPONSE 8, ISOFORM A"/>
    <property type="match status" value="1"/>
</dbReference>
<dbReference type="InterPro" id="IPR013151">
    <property type="entry name" value="Immunoglobulin_dom"/>
</dbReference>
<feature type="domain" description="Ig-like" evidence="1">
    <location>
        <begin position="26"/>
        <end position="95"/>
    </location>
</feature>
<dbReference type="PANTHER" id="PTHR23279">
    <property type="entry name" value="DEFECTIVE PROBOSCIS EXTENSION RESPONSE DPR -RELATED"/>
    <property type="match status" value="1"/>
</dbReference>
<dbReference type="FunFam" id="2.60.40.10:FF:000533">
    <property type="entry name" value="Uncharacterized protein, isoform A"/>
    <property type="match status" value="1"/>
</dbReference>
<evidence type="ECO:0000313" key="2">
    <source>
        <dbReference type="EMBL" id="CAF2850961.1"/>
    </source>
</evidence>
<gene>
    <name evidence="2" type="ORF">LSAA_5206</name>
</gene>
<dbReference type="OrthoDB" id="5969816at2759"/>
<dbReference type="Proteomes" id="UP000675881">
    <property type="component" value="Chromosome 14"/>
</dbReference>
<accession>A0A7R8H4M1</accession>
<dbReference type="AlphaFoldDB" id="A0A7R8H4M1"/>
<dbReference type="Pfam" id="PF07679">
    <property type="entry name" value="I-set"/>
    <property type="match status" value="1"/>
</dbReference>
<reference evidence="2" key="1">
    <citation type="submission" date="2021-02" db="EMBL/GenBank/DDBJ databases">
        <authorList>
            <person name="Bekaert M."/>
        </authorList>
    </citation>
    <scope>NUCLEOTIDE SEQUENCE</scope>
    <source>
        <strain evidence="2">IoA-00</strain>
    </source>
</reference>
<dbReference type="EMBL" id="HG994593">
    <property type="protein sequence ID" value="CAF2850961.1"/>
    <property type="molecule type" value="Genomic_DNA"/>
</dbReference>
<dbReference type="InterPro" id="IPR013783">
    <property type="entry name" value="Ig-like_fold"/>
</dbReference>
<dbReference type="SUPFAM" id="SSF48726">
    <property type="entry name" value="Immunoglobulin"/>
    <property type="match status" value="2"/>
</dbReference>
<proteinExistence type="predicted"/>
<dbReference type="Pfam" id="PF00047">
    <property type="entry name" value="ig"/>
    <property type="match status" value="1"/>
</dbReference>
<dbReference type="InterPro" id="IPR037448">
    <property type="entry name" value="Zig-8"/>
</dbReference>
<dbReference type="PROSITE" id="PS50835">
    <property type="entry name" value="IG_LIKE"/>
    <property type="match status" value="2"/>
</dbReference>
<keyword evidence="3" id="KW-1185">Reference proteome</keyword>
<evidence type="ECO:0000259" key="1">
    <source>
        <dbReference type="PROSITE" id="PS50835"/>
    </source>
</evidence>
<evidence type="ECO:0000313" key="3">
    <source>
        <dbReference type="Proteomes" id="UP000675881"/>
    </source>
</evidence>
<dbReference type="SMART" id="SM00409">
    <property type="entry name" value="IG"/>
    <property type="match status" value="2"/>
</dbReference>
<name>A0A7R8H4M1_LEPSM</name>
<protein>
    <submittedName>
        <fullName evidence="2">(salmon louse) hypothetical protein</fullName>
    </submittedName>
</protein>
<dbReference type="InterPro" id="IPR007110">
    <property type="entry name" value="Ig-like_dom"/>
</dbReference>
<sequence>MVFLKAGGNSLELTSSSKKSSLEKEIRLACYIANLKNKTVSWIRHRDIHLLTVGLYTYTLENRFSAYHLPYTNYWQLRIKDLTHKDEGKYECQVSTTPPIGHQIMLKVVEPHTEILGGPDMFINKGSTINLTCVSKFSPAPPPDVIWYHNDEVIAYDSPRGGVSVVTEKGDITTSHLLVQRAMSTDSGIYRCVPINSVEASLNLHILAGKNPDAWQTYIIVHFYTCGRENRNYTSELYELTIEFSTEKSYTQRY</sequence>
<dbReference type="InterPro" id="IPR003598">
    <property type="entry name" value="Ig_sub2"/>
</dbReference>
<dbReference type="GO" id="GO:0050808">
    <property type="term" value="P:synapse organization"/>
    <property type="evidence" value="ECO:0007669"/>
    <property type="project" value="TreeGrafter"/>
</dbReference>
<feature type="domain" description="Ig-like" evidence="1">
    <location>
        <begin position="111"/>
        <end position="203"/>
    </location>
</feature>
<dbReference type="InterPro" id="IPR036179">
    <property type="entry name" value="Ig-like_dom_sf"/>
</dbReference>